<feature type="region of interest" description="Disordered" evidence="1">
    <location>
        <begin position="76"/>
        <end position="112"/>
    </location>
</feature>
<feature type="compositionally biased region" description="Basic and acidic residues" evidence="1">
    <location>
        <begin position="103"/>
        <end position="112"/>
    </location>
</feature>
<organism evidence="2 3">
    <name type="scientific">Streptomyces inusitatus</name>
    <dbReference type="NCBI Taxonomy" id="68221"/>
    <lineage>
        <taxon>Bacteria</taxon>
        <taxon>Bacillati</taxon>
        <taxon>Actinomycetota</taxon>
        <taxon>Actinomycetes</taxon>
        <taxon>Kitasatosporales</taxon>
        <taxon>Streptomycetaceae</taxon>
        <taxon>Streptomyces</taxon>
    </lineage>
</organism>
<dbReference type="EMBL" id="BMWG01000003">
    <property type="protein sequence ID" value="GGZ23778.1"/>
    <property type="molecule type" value="Genomic_DNA"/>
</dbReference>
<comment type="caution">
    <text evidence="2">The sequence shown here is derived from an EMBL/GenBank/DDBJ whole genome shotgun (WGS) entry which is preliminary data.</text>
</comment>
<sequence>MKLLTAQPEDRIPFRLSDRPYDDHWQGYVLGEDATHRYLWIWMGSNIRVICVPTGETGGYDHAWCYPRDPAAVEAAVEKWDPETQDEPTGWHKRPTSPRRAPRRDEEPEYNRPRCEHGCYIADGCRTLNCRNAR</sequence>
<gene>
    <name evidence="2" type="ORF">GCM10010387_16260</name>
</gene>
<accession>A0A918PV18</accession>
<protein>
    <submittedName>
        <fullName evidence="2">Uncharacterized protein</fullName>
    </submittedName>
</protein>
<feature type="compositionally biased region" description="Basic residues" evidence="1">
    <location>
        <begin position="91"/>
        <end position="102"/>
    </location>
</feature>
<reference evidence="2" key="1">
    <citation type="journal article" date="2014" name="Int. J. Syst. Evol. Microbiol.">
        <title>Complete genome sequence of Corynebacterium casei LMG S-19264T (=DSM 44701T), isolated from a smear-ripened cheese.</title>
        <authorList>
            <consortium name="US DOE Joint Genome Institute (JGI-PGF)"/>
            <person name="Walter F."/>
            <person name="Albersmeier A."/>
            <person name="Kalinowski J."/>
            <person name="Ruckert C."/>
        </authorList>
    </citation>
    <scope>NUCLEOTIDE SEQUENCE</scope>
    <source>
        <strain evidence="2">JCM 4988</strain>
    </source>
</reference>
<keyword evidence="3" id="KW-1185">Reference proteome</keyword>
<dbReference type="AlphaFoldDB" id="A0A918PV18"/>
<dbReference type="Proteomes" id="UP000630936">
    <property type="component" value="Unassembled WGS sequence"/>
</dbReference>
<dbReference type="RefSeq" id="WP_190122244.1">
    <property type="nucleotide sequence ID" value="NZ_BMWG01000003.1"/>
</dbReference>
<evidence type="ECO:0000256" key="1">
    <source>
        <dbReference type="SAM" id="MobiDB-lite"/>
    </source>
</evidence>
<reference evidence="2" key="2">
    <citation type="submission" date="2020-09" db="EMBL/GenBank/DDBJ databases">
        <authorList>
            <person name="Sun Q."/>
            <person name="Ohkuma M."/>
        </authorList>
    </citation>
    <scope>NUCLEOTIDE SEQUENCE</scope>
    <source>
        <strain evidence="2">JCM 4988</strain>
    </source>
</reference>
<name>A0A918PV18_9ACTN</name>
<evidence type="ECO:0000313" key="2">
    <source>
        <dbReference type="EMBL" id="GGZ23778.1"/>
    </source>
</evidence>
<evidence type="ECO:0000313" key="3">
    <source>
        <dbReference type="Proteomes" id="UP000630936"/>
    </source>
</evidence>
<proteinExistence type="predicted"/>